<accession>A0A9Q1FNI4</accession>
<organism evidence="1 2">
    <name type="scientific">Synaphobranchus kaupii</name>
    <name type="common">Kaup's arrowtooth eel</name>
    <dbReference type="NCBI Taxonomy" id="118154"/>
    <lineage>
        <taxon>Eukaryota</taxon>
        <taxon>Metazoa</taxon>
        <taxon>Chordata</taxon>
        <taxon>Craniata</taxon>
        <taxon>Vertebrata</taxon>
        <taxon>Euteleostomi</taxon>
        <taxon>Actinopterygii</taxon>
        <taxon>Neopterygii</taxon>
        <taxon>Teleostei</taxon>
        <taxon>Anguilliformes</taxon>
        <taxon>Synaphobranchidae</taxon>
        <taxon>Synaphobranchus</taxon>
    </lineage>
</organism>
<protein>
    <submittedName>
        <fullName evidence="1">Uncharacterized protein</fullName>
    </submittedName>
</protein>
<gene>
    <name evidence="1" type="ORF">SKAU_G00119600</name>
</gene>
<sequence>MSHWCGGDITALGRLMSTGQSVPSWSMETSAVFQTNSVLALPVTHHLLIKKPSSSSHSCSSEHPGLPHVRERRATACAVTFSDSATTRGPASLREKKIRVGF</sequence>
<comment type="caution">
    <text evidence="1">The sequence shown here is derived from an EMBL/GenBank/DDBJ whole genome shotgun (WGS) entry which is preliminary data.</text>
</comment>
<reference evidence="1" key="1">
    <citation type="journal article" date="2023" name="Science">
        <title>Genome structures resolve the early diversification of teleost fishes.</title>
        <authorList>
            <person name="Parey E."/>
            <person name="Louis A."/>
            <person name="Montfort J."/>
            <person name="Bouchez O."/>
            <person name="Roques C."/>
            <person name="Iampietro C."/>
            <person name="Lluch J."/>
            <person name="Castinel A."/>
            <person name="Donnadieu C."/>
            <person name="Desvignes T."/>
            <person name="Floi Bucao C."/>
            <person name="Jouanno E."/>
            <person name="Wen M."/>
            <person name="Mejri S."/>
            <person name="Dirks R."/>
            <person name="Jansen H."/>
            <person name="Henkel C."/>
            <person name="Chen W.J."/>
            <person name="Zahm M."/>
            <person name="Cabau C."/>
            <person name="Klopp C."/>
            <person name="Thompson A.W."/>
            <person name="Robinson-Rechavi M."/>
            <person name="Braasch I."/>
            <person name="Lecointre G."/>
            <person name="Bobe J."/>
            <person name="Postlethwait J.H."/>
            <person name="Berthelot C."/>
            <person name="Roest Crollius H."/>
            <person name="Guiguen Y."/>
        </authorList>
    </citation>
    <scope>NUCLEOTIDE SEQUENCE</scope>
    <source>
        <strain evidence="1">WJC10195</strain>
    </source>
</reference>
<name>A0A9Q1FNI4_SYNKA</name>
<dbReference type="Proteomes" id="UP001152622">
    <property type="component" value="Chromosome 4"/>
</dbReference>
<proteinExistence type="predicted"/>
<evidence type="ECO:0000313" key="1">
    <source>
        <dbReference type="EMBL" id="KAJ8363129.1"/>
    </source>
</evidence>
<keyword evidence="2" id="KW-1185">Reference proteome</keyword>
<evidence type="ECO:0000313" key="2">
    <source>
        <dbReference type="Proteomes" id="UP001152622"/>
    </source>
</evidence>
<dbReference type="AlphaFoldDB" id="A0A9Q1FNI4"/>
<dbReference type="EMBL" id="JAINUF010000004">
    <property type="protein sequence ID" value="KAJ8363129.1"/>
    <property type="molecule type" value="Genomic_DNA"/>
</dbReference>